<proteinExistence type="inferred from homology"/>
<sequence length="378" mass="43028">MENPKKVLILTAPFGSGHLQVSSSLTEEFLKHNNVVVEEYDLYSEEFPTLSKTLQKAYLKTYKPIGKDVYRMLYYGSSYAVHDSFQAKILKPYLEFGIRSLRNKIRSFEPDAIISVFPVTSLYTLEEKGFKIPIYTVITDYYASGLWLYKGARRHYVANNRMVAWGVANGLTQNQFMLTGIPIHGKFYKELNRQELYRKYDLDPAKRTVLVAAGAHGVVSHVDDIAERLASQPEIQVVVVCGNNTKLYDQIVQLSKDYHNLKVLGYCTEMHELLEIADLMVTKPGGISLTEAAVKGVPVILYNPVYGQELENAKYFSDKNAAVIVSSESELIYHVLIILNEEGLLDEMKNNIKQLSREYSAKTIVEDVLKDSDEYYKQ</sequence>
<evidence type="ECO:0000313" key="10">
    <source>
        <dbReference type="Proteomes" id="UP001058016"/>
    </source>
</evidence>
<keyword evidence="4" id="KW-0808">Transferase</keyword>
<evidence type="ECO:0000313" key="9">
    <source>
        <dbReference type="EMBL" id="UUF09059.1"/>
    </source>
</evidence>
<evidence type="ECO:0000256" key="3">
    <source>
        <dbReference type="ARBA" id="ARBA00022676"/>
    </source>
</evidence>
<dbReference type="Gene3D" id="3.40.50.2000">
    <property type="entry name" value="Glycogen Phosphorylase B"/>
    <property type="match status" value="1"/>
</dbReference>
<dbReference type="Pfam" id="PF06925">
    <property type="entry name" value="MGDG_synth"/>
    <property type="match status" value="1"/>
</dbReference>
<dbReference type="EMBL" id="CP071250">
    <property type="protein sequence ID" value="UUF09059.1"/>
    <property type="molecule type" value="Genomic_DNA"/>
</dbReference>
<dbReference type="SUPFAM" id="SSF53756">
    <property type="entry name" value="UDP-Glycosyltransferase/glycogen phosphorylase"/>
    <property type="match status" value="1"/>
</dbReference>
<dbReference type="GO" id="GO:0016758">
    <property type="term" value="F:hexosyltransferase activity"/>
    <property type="evidence" value="ECO:0007669"/>
    <property type="project" value="InterPro"/>
</dbReference>
<dbReference type="RefSeq" id="WP_055241311.1">
    <property type="nucleotide sequence ID" value="NZ_CP071249.1"/>
</dbReference>
<dbReference type="AlphaFoldDB" id="A0A9Q9FJB1"/>
<evidence type="ECO:0000256" key="5">
    <source>
        <dbReference type="SAM" id="Coils"/>
    </source>
</evidence>
<evidence type="ECO:0000259" key="6">
    <source>
        <dbReference type="Pfam" id="PF04101"/>
    </source>
</evidence>
<evidence type="ECO:0000256" key="4">
    <source>
        <dbReference type="ARBA" id="ARBA00022679"/>
    </source>
</evidence>
<evidence type="ECO:0000313" key="8">
    <source>
        <dbReference type="EMBL" id="UUF05489.1"/>
    </source>
</evidence>
<dbReference type="PANTHER" id="PTHR43025">
    <property type="entry name" value="MONOGALACTOSYLDIACYLGLYCEROL SYNTHASE"/>
    <property type="match status" value="1"/>
</dbReference>
<dbReference type="GO" id="GO:0009247">
    <property type="term" value="P:glycolipid biosynthetic process"/>
    <property type="evidence" value="ECO:0007669"/>
    <property type="project" value="InterPro"/>
</dbReference>
<feature type="coiled-coil region" evidence="5">
    <location>
        <begin position="338"/>
        <end position="365"/>
    </location>
</feature>
<reference evidence="9 10" key="1">
    <citation type="submission" date="2021-03" db="EMBL/GenBank/DDBJ databases">
        <title>Comparative Genomics and Metabolomics in the genus Turicibacter.</title>
        <authorList>
            <person name="Maki J."/>
            <person name="Looft T."/>
        </authorList>
    </citation>
    <scope>NUCLEOTIDE SEQUENCE</scope>
    <source>
        <strain evidence="9">ISU324</strain>
        <strain evidence="8 10">MMM721</strain>
    </source>
</reference>
<evidence type="ECO:0000313" key="11">
    <source>
        <dbReference type="Proteomes" id="UP001058072"/>
    </source>
</evidence>
<evidence type="ECO:0000259" key="7">
    <source>
        <dbReference type="Pfam" id="PF06925"/>
    </source>
</evidence>
<name>A0A9Q9FJB1_9FIRM</name>
<comment type="subcellular location">
    <subcellularLocation>
        <location evidence="1">Membrane</location>
    </subcellularLocation>
</comment>
<accession>A0A9Q9FJB1</accession>
<dbReference type="EMBL" id="CP071249">
    <property type="protein sequence ID" value="UUF05489.1"/>
    <property type="molecule type" value="Genomic_DNA"/>
</dbReference>
<dbReference type="InterPro" id="IPR050519">
    <property type="entry name" value="Glycosyltransf_28_UgtP"/>
</dbReference>
<feature type="domain" description="Glycosyl transferase family 28 C-terminal" evidence="6">
    <location>
        <begin position="209"/>
        <end position="351"/>
    </location>
</feature>
<keyword evidence="5" id="KW-0175">Coiled coil</keyword>
<comment type="similarity">
    <text evidence="2">Belongs to the glycosyltransferase 28 family.</text>
</comment>
<evidence type="ECO:0000256" key="1">
    <source>
        <dbReference type="ARBA" id="ARBA00004370"/>
    </source>
</evidence>
<dbReference type="PANTHER" id="PTHR43025:SF3">
    <property type="entry name" value="MONOGALACTOSYLDIACYLGLYCEROL SYNTHASE 1, CHLOROPLASTIC"/>
    <property type="match status" value="1"/>
</dbReference>
<organism evidence="9 11">
    <name type="scientific">Turicibacter bilis</name>
    <dbReference type="NCBI Taxonomy" id="2735723"/>
    <lineage>
        <taxon>Bacteria</taxon>
        <taxon>Bacillati</taxon>
        <taxon>Bacillota</taxon>
        <taxon>Erysipelotrichia</taxon>
        <taxon>Erysipelotrichales</taxon>
        <taxon>Turicibacteraceae</taxon>
        <taxon>Turicibacter</taxon>
    </lineage>
</organism>
<keyword evidence="10" id="KW-1185">Reference proteome</keyword>
<gene>
    <name evidence="8" type="ORF">J0J69_10505</name>
    <name evidence="9" type="ORF">J0J70_03380</name>
</gene>
<protein>
    <submittedName>
        <fullName evidence="9">Glycosyltransferase</fullName>
    </submittedName>
</protein>
<dbReference type="Pfam" id="PF04101">
    <property type="entry name" value="Glyco_tran_28_C"/>
    <property type="match status" value="1"/>
</dbReference>
<dbReference type="InterPro" id="IPR007235">
    <property type="entry name" value="Glyco_trans_28_C"/>
</dbReference>
<feature type="domain" description="Diacylglycerol glucosyltransferase N-terminal" evidence="7">
    <location>
        <begin position="18"/>
        <end position="183"/>
    </location>
</feature>
<dbReference type="Proteomes" id="UP001058016">
    <property type="component" value="Chromosome"/>
</dbReference>
<keyword evidence="3" id="KW-0328">Glycosyltransferase</keyword>
<dbReference type="GO" id="GO:0016020">
    <property type="term" value="C:membrane"/>
    <property type="evidence" value="ECO:0007669"/>
    <property type="project" value="UniProtKB-SubCell"/>
</dbReference>
<dbReference type="InterPro" id="IPR009695">
    <property type="entry name" value="Diacylglyc_glucosyltr_N"/>
</dbReference>
<dbReference type="Proteomes" id="UP001058072">
    <property type="component" value="Chromosome"/>
</dbReference>
<evidence type="ECO:0000256" key="2">
    <source>
        <dbReference type="ARBA" id="ARBA00006962"/>
    </source>
</evidence>